<evidence type="ECO:0000256" key="3">
    <source>
        <dbReference type="ARBA" id="ARBA00012756"/>
    </source>
</evidence>
<dbReference type="SUPFAM" id="SSF49785">
    <property type="entry name" value="Galactose-binding domain-like"/>
    <property type="match status" value="1"/>
</dbReference>
<protein>
    <recommendedName>
        <fullName evidence="3">beta-galactosidase</fullName>
        <ecNumber evidence="3">3.2.1.23</ecNumber>
    </recommendedName>
</protein>
<dbReference type="PRINTS" id="PR00132">
    <property type="entry name" value="GLHYDRLASE2"/>
</dbReference>
<evidence type="ECO:0000259" key="9">
    <source>
        <dbReference type="Pfam" id="PF22666"/>
    </source>
</evidence>
<comment type="catalytic activity">
    <reaction evidence="1">
        <text>Hydrolysis of terminal non-reducing beta-D-galactose residues in beta-D-galactosides.</text>
        <dbReference type="EC" id="3.2.1.23"/>
    </reaction>
</comment>
<dbReference type="PROSITE" id="PS51318">
    <property type="entry name" value="TAT"/>
    <property type="match status" value="1"/>
</dbReference>
<dbReference type="Gene3D" id="2.60.120.260">
    <property type="entry name" value="Galactose-binding domain-like"/>
    <property type="match status" value="1"/>
</dbReference>
<dbReference type="InterPro" id="IPR054593">
    <property type="entry name" value="Beta-mannosidase-like_N2"/>
</dbReference>
<evidence type="ECO:0000313" key="10">
    <source>
        <dbReference type="EMBL" id="MEE4543145.1"/>
    </source>
</evidence>
<dbReference type="InterPro" id="IPR013783">
    <property type="entry name" value="Ig-like_fold"/>
</dbReference>
<evidence type="ECO:0000256" key="2">
    <source>
        <dbReference type="ARBA" id="ARBA00007401"/>
    </source>
</evidence>
<evidence type="ECO:0000259" key="8">
    <source>
        <dbReference type="Pfam" id="PF02836"/>
    </source>
</evidence>
<dbReference type="InterPro" id="IPR006101">
    <property type="entry name" value="Glyco_hydro_2"/>
</dbReference>
<proteinExistence type="inferred from homology"/>
<comment type="caution">
    <text evidence="10">The sequence shown here is derived from an EMBL/GenBank/DDBJ whole genome shotgun (WGS) entry which is preliminary data.</text>
</comment>
<dbReference type="InterPro" id="IPR008979">
    <property type="entry name" value="Galactose-bd-like_sf"/>
</dbReference>
<feature type="signal peptide" evidence="6">
    <location>
        <begin position="1"/>
        <end position="25"/>
    </location>
</feature>
<evidence type="ECO:0000259" key="7">
    <source>
        <dbReference type="Pfam" id="PF00703"/>
    </source>
</evidence>
<dbReference type="SUPFAM" id="SSF51445">
    <property type="entry name" value="(Trans)glycosidases"/>
    <property type="match status" value="1"/>
</dbReference>
<dbReference type="SUPFAM" id="SSF49303">
    <property type="entry name" value="beta-Galactosidase/glucuronidase domain"/>
    <property type="match status" value="2"/>
</dbReference>
<dbReference type="Gene3D" id="2.70.98.10">
    <property type="match status" value="1"/>
</dbReference>
<dbReference type="InterPro" id="IPR014718">
    <property type="entry name" value="GH-type_carb-bd"/>
</dbReference>
<sequence>MDVQRRRFLALGATMGLSAVGVARAVPASASVSDGAATQTMYLTGTDADSTVPWDFQCTAGRRSGVWGTVPTPSNWEFSGYGTYNYGGALTPGESGKYRHSFTPPASWAGRQVFLVFEGAMTDTTVSLNGRSAGPKHQGAFYRFRYDVTSLVLLGQSNLLEVTVDKDSSETSVNQAEREGDYWNFGGIFRPVYLQAFPTARVDRIAVRAESSGAFAADVYLAGNVASGRLAVQIKTLDGTNVGGAVSTAVPAGATHVTVSTSVPSPKQWTAETPDLYQAEVVLTDSSGAQVHGITERFGFRTVQVRSGDGVYVNGVRVLLKGVTRHTFFPTLGRASSPRLAREDILLMKSMNINAVRMSHYPPDAYFLDLCDELGLYVLDELAGWQHSYDTAAGTPLVQAMVTRDVNHPSILFWDNGNEGGWNTALDGLFGSWDPQQRAVLHPWANFGGIDTNHYPTYDAVKSKLAGSTVFMPTEFLHGLYDGGAGAGLDDYWNLMASAPHAAGGFIWSLIDEGIRRDDGGGAIDTNGNRGPDGILGPFREKEGSFYTIKDIWSPIQLTSRSYYENTFPAAFDGTVGLTNRYAFTNTSTCRFSWQLVSYASPGGTGHTVTAQGTSTSPRIAPGGTGKLTLGLPGNWAGADALRVTAADASGAELITWVWTIKKAADHTARIVVPVSGAPSVTGTQSSDTVTMTAGPTTVRIARATGRLSGVTRNGTAVSLANGPAPAVGSSTLTGLTHAQDGAAHTVTATYSGNLTSVRWRLDSNGWLRLDYTYNLTGTHDFLGVNFDYPESRVTGVTWLGRGPYRVWKNRLRGVTTDVWTKSYNDTATGRTGFAYPEFKGYHAGLYWASLLTTEGTITVASAQEDVFLRLFTPTQPADSGTAAAPFPGGNISFLDGIPAIGNKFHAATSVGPAGQPNTAAGTYTRTLYFRFGN</sequence>
<dbReference type="PANTHER" id="PTHR46323">
    <property type="entry name" value="BETA-GALACTOSIDASE"/>
    <property type="match status" value="1"/>
</dbReference>
<dbReference type="SUPFAM" id="SSF74650">
    <property type="entry name" value="Galactose mutarotase-like"/>
    <property type="match status" value="1"/>
</dbReference>
<keyword evidence="6" id="KW-0732">Signal</keyword>
<dbReference type="Gene3D" id="3.20.20.80">
    <property type="entry name" value="Glycosidases"/>
    <property type="match status" value="1"/>
</dbReference>
<gene>
    <name evidence="10" type="ORF">V2S66_14350</name>
</gene>
<dbReference type="InterPro" id="IPR050347">
    <property type="entry name" value="Bact_Beta-galactosidase"/>
</dbReference>
<dbReference type="Gene3D" id="2.60.40.10">
    <property type="entry name" value="Immunoglobulins"/>
    <property type="match status" value="2"/>
</dbReference>
<evidence type="ECO:0000256" key="1">
    <source>
        <dbReference type="ARBA" id="ARBA00001412"/>
    </source>
</evidence>
<keyword evidence="5" id="KW-0326">Glycosidase</keyword>
<evidence type="ECO:0000256" key="4">
    <source>
        <dbReference type="ARBA" id="ARBA00022801"/>
    </source>
</evidence>
<dbReference type="Proteomes" id="UP001344658">
    <property type="component" value="Unassembled WGS sequence"/>
</dbReference>
<organism evidence="10 11">
    <name type="scientific">Actinacidiphila polyblastidii</name>
    <dbReference type="NCBI Taxonomy" id="3110430"/>
    <lineage>
        <taxon>Bacteria</taxon>
        <taxon>Bacillati</taxon>
        <taxon>Actinomycetota</taxon>
        <taxon>Actinomycetes</taxon>
        <taxon>Kitasatosporales</taxon>
        <taxon>Streptomycetaceae</taxon>
        <taxon>Actinacidiphila</taxon>
    </lineage>
</organism>
<dbReference type="Pfam" id="PF02836">
    <property type="entry name" value="Glyco_hydro_2_C"/>
    <property type="match status" value="1"/>
</dbReference>
<dbReference type="InterPro" id="IPR017853">
    <property type="entry name" value="GH"/>
</dbReference>
<keyword evidence="11" id="KW-1185">Reference proteome</keyword>
<evidence type="ECO:0000313" key="11">
    <source>
        <dbReference type="Proteomes" id="UP001344658"/>
    </source>
</evidence>
<feature type="chain" id="PRO_5046788729" description="beta-galactosidase" evidence="6">
    <location>
        <begin position="26"/>
        <end position="934"/>
    </location>
</feature>
<dbReference type="InterPro" id="IPR006311">
    <property type="entry name" value="TAT_signal"/>
</dbReference>
<dbReference type="EC" id="3.2.1.23" evidence="3"/>
<dbReference type="Pfam" id="PF00703">
    <property type="entry name" value="Glyco_hydro_2"/>
    <property type="match status" value="1"/>
</dbReference>
<dbReference type="InterPro" id="IPR036156">
    <property type="entry name" value="Beta-gal/glucu_dom_sf"/>
</dbReference>
<comment type="similarity">
    <text evidence="2">Belongs to the glycosyl hydrolase 2 family.</text>
</comment>
<reference evidence="10 11" key="1">
    <citation type="submission" date="2023-12" db="EMBL/GenBank/DDBJ databases">
        <title>Streptomyces sp. V4-01.</title>
        <authorList>
            <person name="Somphong A."/>
            <person name="Phongsopitanun W."/>
        </authorList>
    </citation>
    <scope>NUCLEOTIDE SEQUENCE [LARGE SCALE GENOMIC DNA]</scope>
    <source>
        <strain evidence="10 11">V4-01</strain>
    </source>
</reference>
<dbReference type="EMBL" id="JAZEWV010000009">
    <property type="protein sequence ID" value="MEE4543145.1"/>
    <property type="molecule type" value="Genomic_DNA"/>
</dbReference>
<evidence type="ECO:0000256" key="6">
    <source>
        <dbReference type="SAM" id="SignalP"/>
    </source>
</evidence>
<dbReference type="PANTHER" id="PTHR46323:SF2">
    <property type="entry name" value="BETA-GALACTOSIDASE"/>
    <property type="match status" value="1"/>
</dbReference>
<evidence type="ECO:0000256" key="5">
    <source>
        <dbReference type="ARBA" id="ARBA00023295"/>
    </source>
</evidence>
<dbReference type="InterPro" id="IPR011013">
    <property type="entry name" value="Gal_mutarotase_sf_dom"/>
</dbReference>
<accession>A0ABU7PBG1</accession>
<dbReference type="InterPro" id="IPR006102">
    <property type="entry name" value="Ig-like_GH2"/>
</dbReference>
<name>A0ABU7PBG1_9ACTN</name>
<feature type="domain" description="Glycoside hydrolase family 2 catalytic" evidence="8">
    <location>
        <begin position="305"/>
        <end position="425"/>
    </location>
</feature>
<keyword evidence="4 10" id="KW-0378">Hydrolase</keyword>
<dbReference type="GO" id="GO:0016787">
    <property type="term" value="F:hydrolase activity"/>
    <property type="evidence" value="ECO:0007669"/>
    <property type="project" value="UniProtKB-KW"/>
</dbReference>
<dbReference type="RefSeq" id="WP_330795297.1">
    <property type="nucleotide sequence ID" value="NZ_JAZEWV010000009.1"/>
</dbReference>
<feature type="domain" description="Beta-mannosidase-like galactose-binding" evidence="9">
    <location>
        <begin position="97"/>
        <end position="184"/>
    </location>
</feature>
<feature type="domain" description="Glycoside hydrolase family 2 immunoglobulin-like beta-sandwich" evidence="7">
    <location>
        <begin position="207"/>
        <end position="301"/>
    </location>
</feature>
<dbReference type="Pfam" id="PF22666">
    <property type="entry name" value="Glyco_hydro_2_N2"/>
    <property type="match status" value="1"/>
</dbReference>
<dbReference type="InterPro" id="IPR006103">
    <property type="entry name" value="Glyco_hydro_2_cat"/>
</dbReference>